<dbReference type="PRINTS" id="PR00421">
    <property type="entry name" value="THIOREDOXIN"/>
</dbReference>
<keyword evidence="10" id="KW-1185">Reference proteome</keyword>
<evidence type="ECO:0000313" key="10">
    <source>
        <dbReference type="Proteomes" id="UP000190951"/>
    </source>
</evidence>
<dbReference type="EMBL" id="CP096983">
    <property type="protein sequence ID" value="URZ13191.1"/>
    <property type="molecule type" value="Genomic_DNA"/>
</dbReference>
<proteinExistence type="inferred from homology"/>
<evidence type="ECO:0000256" key="8">
    <source>
        <dbReference type="PIRNR" id="PIRNR000077"/>
    </source>
</evidence>
<sequence>MVKEINDSIFDEEIKASGEPVIVDFWAPWCGPCKMLGPVIEEVSEELQGKAKFTKVNVDDNPGVASKFGIASIPTVMIFKDGNPVDTLVGFRPKQSITAAIEKHI</sequence>
<dbReference type="InterPro" id="IPR017937">
    <property type="entry name" value="Thioredoxin_CS"/>
</dbReference>
<dbReference type="GO" id="GO:0005829">
    <property type="term" value="C:cytosol"/>
    <property type="evidence" value="ECO:0007669"/>
    <property type="project" value="TreeGrafter"/>
</dbReference>
<dbReference type="Gene3D" id="3.40.30.10">
    <property type="entry name" value="Glutaredoxin"/>
    <property type="match status" value="1"/>
</dbReference>
<dbReference type="InterPro" id="IPR005746">
    <property type="entry name" value="Thioredoxin"/>
</dbReference>
<dbReference type="PIRSF" id="PIRSF000077">
    <property type="entry name" value="Thioredoxin"/>
    <property type="match status" value="1"/>
</dbReference>
<dbReference type="PANTHER" id="PTHR45663">
    <property type="entry name" value="GEO12009P1"/>
    <property type="match status" value="1"/>
</dbReference>
<dbReference type="InterPro" id="IPR013766">
    <property type="entry name" value="Thioredoxin_domain"/>
</dbReference>
<evidence type="ECO:0000256" key="2">
    <source>
        <dbReference type="ARBA" id="ARBA00020570"/>
    </source>
</evidence>
<dbReference type="KEGG" id="crw:CROST_039410"/>
<dbReference type="CDD" id="cd02947">
    <property type="entry name" value="TRX_family"/>
    <property type="match status" value="1"/>
</dbReference>
<dbReference type="PROSITE" id="PS51352">
    <property type="entry name" value="THIOREDOXIN_2"/>
    <property type="match status" value="1"/>
</dbReference>
<evidence type="ECO:0000256" key="7">
    <source>
        <dbReference type="NCBIfam" id="TIGR01068"/>
    </source>
</evidence>
<dbReference type="InterPro" id="IPR036249">
    <property type="entry name" value="Thioredoxin-like_sf"/>
</dbReference>
<comment type="similarity">
    <text evidence="1 8">Belongs to the thioredoxin family.</text>
</comment>
<keyword evidence="6" id="KW-0676">Redox-active center</keyword>
<dbReference type="SUPFAM" id="SSF52833">
    <property type="entry name" value="Thioredoxin-like"/>
    <property type="match status" value="1"/>
</dbReference>
<dbReference type="PANTHER" id="PTHR45663:SF11">
    <property type="entry name" value="GEO12009P1"/>
    <property type="match status" value="1"/>
</dbReference>
<reference evidence="9 10" key="1">
    <citation type="submission" date="2022-04" db="EMBL/GenBank/DDBJ databases">
        <title>Genome sequence of C. roseum typestrain.</title>
        <authorList>
            <person name="Poehlein A."/>
            <person name="Schoch T."/>
            <person name="Duerre P."/>
            <person name="Daniel R."/>
        </authorList>
    </citation>
    <scope>NUCLEOTIDE SEQUENCE [LARGE SCALE GENOMIC DNA]</scope>
    <source>
        <strain evidence="9 10">DSM 7320</strain>
    </source>
</reference>
<keyword evidence="4" id="KW-0249">Electron transport</keyword>
<protein>
    <recommendedName>
        <fullName evidence="2 7">Thioredoxin</fullName>
    </recommendedName>
</protein>
<evidence type="ECO:0000256" key="5">
    <source>
        <dbReference type="ARBA" id="ARBA00023157"/>
    </source>
</evidence>
<gene>
    <name evidence="9" type="primary">trxA_2</name>
    <name evidence="9" type="ORF">CROST_039410</name>
</gene>
<keyword evidence="3" id="KW-0813">Transport</keyword>
<dbReference type="Proteomes" id="UP000190951">
    <property type="component" value="Chromosome"/>
</dbReference>
<accession>A0A1S8KY64</accession>
<keyword evidence="5" id="KW-1015">Disulfide bond</keyword>
<dbReference type="FunFam" id="3.40.30.10:FF:000001">
    <property type="entry name" value="Thioredoxin"/>
    <property type="match status" value="1"/>
</dbReference>
<organism evidence="9 10">
    <name type="scientific">Clostridium felsineum</name>
    <dbReference type="NCBI Taxonomy" id="36839"/>
    <lineage>
        <taxon>Bacteria</taxon>
        <taxon>Bacillati</taxon>
        <taxon>Bacillota</taxon>
        <taxon>Clostridia</taxon>
        <taxon>Eubacteriales</taxon>
        <taxon>Clostridiaceae</taxon>
        <taxon>Clostridium</taxon>
    </lineage>
</organism>
<dbReference type="RefSeq" id="WP_077834975.1">
    <property type="nucleotide sequence ID" value="NZ_CP096983.1"/>
</dbReference>
<evidence type="ECO:0000256" key="1">
    <source>
        <dbReference type="ARBA" id="ARBA00008987"/>
    </source>
</evidence>
<dbReference type="STRING" id="84029.CROST_43820"/>
<evidence type="ECO:0000256" key="3">
    <source>
        <dbReference type="ARBA" id="ARBA00022448"/>
    </source>
</evidence>
<dbReference type="AlphaFoldDB" id="A0A1S8KY64"/>
<dbReference type="NCBIfam" id="TIGR01068">
    <property type="entry name" value="thioredoxin"/>
    <property type="match status" value="1"/>
</dbReference>
<dbReference type="GO" id="GO:0045454">
    <property type="term" value="P:cell redox homeostasis"/>
    <property type="evidence" value="ECO:0007669"/>
    <property type="project" value="TreeGrafter"/>
</dbReference>
<dbReference type="PROSITE" id="PS00194">
    <property type="entry name" value="THIOREDOXIN_1"/>
    <property type="match status" value="1"/>
</dbReference>
<evidence type="ECO:0000256" key="6">
    <source>
        <dbReference type="ARBA" id="ARBA00023284"/>
    </source>
</evidence>
<name>A0A1S8KY64_9CLOT</name>
<evidence type="ECO:0000256" key="4">
    <source>
        <dbReference type="ARBA" id="ARBA00022982"/>
    </source>
</evidence>
<dbReference type="Pfam" id="PF00085">
    <property type="entry name" value="Thioredoxin"/>
    <property type="match status" value="1"/>
</dbReference>
<evidence type="ECO:0000313" key="9">
    <source>
        <dbReference type="EMBL" id="URZ13191.1"/>
    </source>
</evidence>
<dbReference type="GO" id="GO:0015035">
    <property type="term" value="F:protein-disulfide reductase activity"/>
    <property type="evidence" value="ECO:0007669"/>
    <property type="project" value="UniProtKB-UniRule"/>
</dbReference>